<sequence>MNLFIMKRTNVILLLIGLIMCANFIVYRTSAFGPVPNEVVIGSLLDFLMVIPLLLYVFIFRQKPTLHHFIGVISILSILAYIAIPKPYFTHYSLTSYLIFIIIGLLTISACLYLYRFLSILPLLKRSYLAEATNYALFPINLEKALETTFHNLKTSPWWLHDLSILYYTCSFKKKVHVNGSSFSYHKSANGVALNLVIIHAIVLETVGVHYFLHQWSPALSMILLLLNIYGIVFMIAEIQAIRLSPYVLTTKELILQTGLTKRAIIPLATIKEIKWYDGAETFTKAEQAHLYDARLNDFVPEKPTFEIQLHQKQTLTLPYGITKEIDRIVLNVDDKHTFYTEVLKCIK</sequence>
<keyword evidence="3" id="KW-1185">Reference proteome</keyword>
<feature type="transmembrane region" description="Helical" evidence="1">
    <location>
        <begin position="12"/>
        <end position="33"/>
    </location>
</feature>
<reference evidence="2 3" key="1">
    <citation type="submission" date="2015-11" db="EMBL/GenBank/DDBJ databases">
        <title>Bacillus caseinolyticus sp nov.</title>
        <authorList>
            <person name="Dastager S.G."/>
            <person name="Mawlankar R."/>
        </authorList>
    </citation>
    <scope>NUCLEOTIDE SEQUENCE [LARGE SCALE GENOMIC DNA]</scope>
    <source>
        <strain evidence="2 3">SGD-V-76</strain>
    </source>
</reference>
<keyword evidence="1" id="KW-0472">Membrane</keyword>
<evidence type="ECO:0008006" key="4">
    <source>
        <dbReference type="Google" id="ProtNLM"/>
    </source>
</evidence>
<evidence type="ECO:0000256" key="1">
    <source>
        <dbReference type="SAM" id="Phobius"/>
    </source>
</evidence>
<name>A0A0V8JMI9_9BACI</name>
<dbReference type="AlphaFoldDB" id="A0A0V8JMI9"/>
<keyword evidence="1" id="KW-1133">Transmembrane helix</keyword>
<organism evidence="2 3">
    <name type="scientific">Priestia veravalensis</name>
    <dbReference type="NCBI Taxonomy" id="1414648"/>
    <lineage>
        <taxon>Bacteria</taxon>
        <taxon>Bacillati</taxon>
        <taxon>Bacillota</taxon>
        <taxon>Bacilli</taxon>
        <taxon>Bacillales</taxon>
        <taxon>Bacillaceae</taxon>
        <taxon>Priestia</taxon>
    </lineage>
</organism>
<keyword evidence="1" id="KW-0812">Transmembrane</keyword>
<feature type="transmembrane region" description="Helical" evidence="1">
    <location>
        <begin position="96"/>
        <end position="118"/>
    </location>
</feature>
<feature type="transmembrane region" description="Helical" evidence="1">
    <location>
        <begin position="192"/>
        <end position="213"/>
    </location>
</feature>
<protein>
    <recommendedName>
        <fullName evidence="4">Beta-carotene 15,15'-monooxygenase</fullName>
    </recommendedName>
</protein>
<proteinExistence type="predicted"/>
<evidence type="ECO:0000313" key="3">
    <source>
        <dbReference type="Proteomes" id="UP000053681"/>
    </source>
</evidence>
<feature type="transmembrane region" description="Helical" evidence="1">
    <location>
        <begin position="219"/>
        <end position="237"/>
    </location>
</feature>
<dbReference type="Proteomes" id="UP000053681">
    <property type="component" value="Unassembled WGS sequence"/>
</dbReference>
<feature type="transmembrane region" description="Helical" evidence="1">
    <location>
        <begin position="39"/>
        <end position="59"/>
    </location>
</feature>
<evidence type="ECO:0000313" key="2">
    <source>
        <dbReference type="EMBL" id="KSU88249.1"/>
    </source>
</evidence>
<dbReference type="RefSeq" id="WP_025911816.1">
    <property type="nucleotide sequence ID" value="NZ_KQ758642.1"/>
</dbReference>
<comment type="caution">
    <text evidence="2">The sequence shown here is derived from an EMBL/GenBank/DDBJ whole genome shotgun (WGS) entry which is preliminary data.</text>
</comment>
<gene>
    <name evidence="2" type="ORF">AS180_08855</name>
</gene>
<accession>A0A0V8JMI9</accession>
<feature type="transmembrane region" description="Helical" evidence="1">
    <location>
        <begin position="66"/>
        <end position="84"/>
    </location>
</feature>
<dbReference type="EMBL" id="LNQP01000026">
    <property type="protein sequence ID" value="KSU88249.1"/>
    <property type="molecule type" value="Genomic_DNA"/>
</dbReference>
<dbReference type="GeneID" id="93682635"/>